<dbReference type="AlphaFoldDB" id="A0A4Y2M8C4"/>
<evidence type="ECO:0000313" key="2">
    <source>
        <dbReference type="EMBL" id="GBN22763.1"/>
    </source>
</evidence>
<comment type="caution">
    <text evidence="2">The sequence shown here is derived from an EMBL/GenBank/DDBJ whole genome shotgun (WGS) entry which is preliminary data.</text>
</comment>
<reference evidence="2 3" key="1">
    <citation type="journal article" date="2019" name="Sci. Rep.">
        <title>Orb-weaving spider Araneus ventricosus genome elucidates the spidroin gene catalogue.</title>
        <authorList>
            <person name="Kono N."/>
            <person name="Nakamura H."/>
            <person name="Ohtoshi R."/>
            <person name="Moran D.A.P."/>
            <person name="Shinohara A."/>
            <person name="Yoshida Y."/>
            <person name="Fujiwara M."/>
            <person name="Mori M."/>
            <person name="Tomita M."/>
            <person name="Arakawa K."/>
        </authorList>
    </citation>
    <scope>NUCLEOTIDE SEQUENCE [LARGE SCALE GENOMIC DNA]</scope>
</reference>
<dbReference type="Proteomes" id="UP000499080">
    <property type="component" value="Unassembled WGS sequence"/>
</dbReference>
<evidence type="ECO:0000256" key="1">
    <source>
        <dbReference type="SAM" id="MobiDB-lite"/>
    </source>
</evidence>
<feature type="region of interest" description="Disordered" evidence="1">
    <location>
        <begin position="1"/>
        <end position="47"/>
    </location>
</feature>
<dbReference type="EMBL" id="BGPR01006902">
    <property type="protein sequence ID" value="GBN22763.1"/>
    <property type="molecule type" value="Genomic_DNA"/>
</dbReference>
<gene>
    <name evidence="2" type="ORF">AVEN_182048_1</name>
</gene>
<accession>A0A4Y2M8C4</accession>
<feature type="compositionally biased region" description="Basic residues" evidence="1">
    <location>
        <begin position="34"/>
        <end position="47"/>
    </location>
</feature>
<name>A0A4Y2M8C4_ARAVE</name>
<evidence type="ECO:0000313" key="3">
    <source>
        <dbReference type="Proteomes" id="UP000499080"/>
    </source>
</evidence>
<feature type="compositionally biased region" description="Polar residues" evidence="1">
    <location>
        <begin position="8"/>
        <end position="23"/>
    </location>
</feature>
<keyword evidence="3" id="KW-1185">Reference proteome</keyword>
<organism evidence="2 3">
    <name type="scientific">Araneus ventricosus</name>
    <name type="common">Orbweaver spider</name>
    <name type="synonym">Epeira ventricosa</name>
    <dbReference type="NCBI Taxonomy" id="182803"/>
    <lineage>
        <taxon>Eukaryota</taxon>
        <taxon>Metazoa</taxon>
        <taxon>Ecdysozoa</taxon>
        <taxon>Arthropoda</taxon>
        <taxon>Chelicerata</taxon>
        <taxon>Arachnida</taxon>
        <taxon>Araneae</taxon>
        <taxon>Araneomorphae</taxon>
        <taxon>Entelegynae</taxon>
        <taxon>Araneoidea</taxon>
        <taxon>Araneidae</taxon>
        <taxon>Araneus</taxon>
    </lineage>
</organism>
<sequence>MRVKHYETTSIQAECPQRSTQHIIENAPTPPKTTSKRRHNNNAPIKKHYIYRNIKRTPGLQASGSFQNLRTAVLFSHYVNEGSSPKNMKRL</sequence>
<proteinExistence type="predicted"/>
<protein>
    <submittedName>
        <fullName evidence="2">Uncharacterized protein</fullName>
    </submittedName>
</protein>